<evidence type="ECO:0000256" key="1">
    <source>
        <dbReference type="SAM" id="MobiDB-lite"/>
    </source>
</evidence>
<name>A0ABD3MNG4_9STRA</name>
<sequence>MSNARSARGVNPQEADDDGSRPHRLPACVFDLFFDLPHPGGGGGSSDRGLARIIDPPVEISASLSREMRDPDGIVRVTRLAYPEHDDRNNGVPNNPQAHHPKSFSNLGGEANNNNGGGRAMTGALTSRGIKFGADLSRHDVYLADFSSHHHSFSLLLADGVTRVHGHVRRYLPCHVDSSSRVDVGRRGPRAMVLLTRAVGGERFYSSVLKTVEAIAVESRFNGRGCHGTRKDPVKSFLHSLFNRHAALITRYAELRRHGLGLNFSPNNPSMTSTYAGGGSACDAARIVMEENRELFRITLGGVEFGLGGGGGGAGGRRGRAGGLAGSLNNNNNGGGGDVGPGVEGAVLRAISSKDELRFHLPPSLQPGFECLPAGSIPEDIASPIMPLLRYIGPSHFVRLLSALLCECRIVLISRSAARLSSCVRAAGSALAQGLLAWKHVVIPVVPARMLRLLSANVPYLVGVLHEHSSRLGKIEGLTDVLCVNLDKNELKTLNMPNPRVTVPDMLRRAKSSRGGDGEPHAAETLARDLDEIVKADQILWDNDDKGRGGGGGGGGAGGGGEGYRRLDAMEASDERGATGRVESPGGTAGGGAGGSARAVTFLERMRSLPRGGRDSARRSLPNMSLEEKRQYAGSVDAAVAFGRMIRSTFQGGAEGDDGGDRAVEDENPDRPAAPRYAAPSHDINIGSVEPCAVSENEGGDEDVRAALTCFFVHAYGDMGMYLSETRGTFWLDRRKFLLRKKQLGERENTPTFLVLQKLSASSMFACHVKSRIDDMSLTARERSYIMPHHIPLFDICSKYLSFHRLDFSLLNVRRIVAKTVLACVRHMTVESHIATRTMALALTGETPFDGNASRAMGKLVKDCRECNTHLSVVMSVIWHRLQAKTSMPILMALHLLTNLISEGPMTAIIEALDGAEKIHELKSFSDTKNFDANHEVQVAADLVYGMLVDLTSLFSRRRRIAASKAQQLTAIPTNQKMWADYLVGRLPFTTEARKLHALFRPNESGLTYYDAGASVAPSVAASKQWRWPE</sequence>
<feature type="compositionally biased region" description="Gly residues" evidence="1">
    <location>
        <begin position="549"/>
        <end position="562"/>
    </location>
</feature>
<dbReference type="SUPFAM" id="SSF48464">
    <property type="entry name" value="ENTH/VHS domain"/>
    <property type="match status" value="1"/>
</dbReference>
<feature type="compositionally biased region" description="Basic and acidic residues" evidence="1">
    <location>
        <begin position="563"/>
        <end position="578"/>
    </location>
</feature>
<dbReference type="Pfam" id="PF01417">
    <property type="entry name" value="ENTH"/>
    <property type="match status" value="1"/>
</dbReference>
<organism evidence="3 4">
    <name type="scientific">Stephanodiscus triporus</name>
    <dbReference type="NCBI Taxonomy" id="2934178"/>
    <lineage>
        <taxon>Eukaryota</taxon>
        <taxon>Sar</taxon>
        <taxon>Stramenopiles</taxon>
        <taxon>Ochrophyta</taxon>
        <taxon>Bacillariophyta</taxon>
        <taxon>Coscinodiscophyceae</taxon>
        <taxon>Thalassiosirophycidae</taxon>
        <taxon>Stephanodiscales</taxon>
        <taxon>Stephanodiscaceae</taxon>
        <taxon>Stephanodiscus</taxon>
    </lineage>
</organism>
<dbReference type="Proteomes" id="UP001530315">
    <property type="component" value="Unassembled WGS sequence"/>
</dbReference>
<reference evidence="3 4" key="1">
    <citation type="submission" date="2024-10" db="EMBL/GenBank/DDBJ databases">
        <title>Updated reference genomes for cyclostephanoid diatoms.</title>
        <authorList>
            <person name="Roberts W.R."/>
            <person name="Alverson A.J."/>
        </authorList>
    </citation>
    <scope>NUCLEOTIDE SEQUENCE [LARGE SCALE GENOMIC DNA]</scope>
    <source>
        <strain evidence="3 4">AJA276-08</strain>
    </source>
</reference>
<evidence type="ECO:0000259" key="2">
    <source>
        <dbReference type="PROSITE" id="PS50211"/>
    </source>
</evidence>
<evidence type="ECO:0000313" key="4">
    <source>
        <dbReference type="Proteomes" id="UP001530315"/>
    </source>
</evidence>
<feature type="region of interest" description="Disordered" evidence="1">
    <location>
        <begin position="651"/>
        <end position="682"/>
    </location>
</feature>
<dbReference type="PROSITE" id="PS50211">
    <property type="entry name" value="DENN"/>
    <property type="match status" value="1"/>
</dbReference>
<feature type="region of interest" description="Disordered" evidence="1">
    <location>
        <begin position="84"/>
        <end position="115"/>
    </location>
</feature>
<accession>A0ABD3MNG4</accession>
<feature type="compositionally biased region" description="Basic and acidic residues" evidence="1">
    <location>
        <begin position="604"/>
        <end position="618"/>
    </location>
</feature>
<dbReference type="PANTHER" id="PTHR13196">
    <property type="entry name" value="DENN DOMAIN-CONTAINING"/>
    <property type="match status" value="1"/>
</dbReference>
<dbReference type="InterPro" id="IPR008942">
    <property type="entry name" value="ENTH_VHS"/>
</dbReference>
<dbReference type="Pfam" id="PF02141">
    <property type="entry name" value="DENN"/>
    <property type="match status" value="1"/>
</dbReference>
<comment type="caution">
    <text evidence="3">The sequence shown here is derived from an EMBL/GenBank/DDBJ whole genome shotgun (WGS) entry which is preliminary data.</text>
</comment>
<dbReference type="InterPro" id="IPR001194">
    <property type="entry name" value="cDENN_dom"/>
</dbReference>
<dbReference type="PANTHER" id="PTHR13196:SF14">
    <property type="entry name" value="UDENN DOMAIN-CONTAINING PROTEIN"/>
    <property type="match status" value="1"/>
</dbReference>
<dbReference type="AlphaFoldDB" id="A0ABD3MNG4"/>
<dbReference type="InterPro" id="IPR037516">
    <property type="entry name" value="Tripartite_DENN"/>
</dbReference>
<dbReference type="InterPro" id="IPR013809">
    <property type="entry name" value="ENTH"/>
</dbReference>
<keyword evidence="4" id="KW-1185">Reference proteome</keyword>
<dbReference type="InterPro" id="IPR040032">
    <property type="entry name" value="DENND1A/B/C"/>
</dbReference>
<feature type="region of interest" description="Disordered" evidence="1">
    <location>
        <begin position="1"/>
        <end position="23"/>
    </location>
</feature>
<proteinExistence type="predicted"/>
<feature type="domain" description="UDENN" evidence="2">
    <location>
        <begin position="176"/>
        <end position="779"/>
    </location>
</feature>
<feature type="region of interest" description="Disordered" evidence="1">
    <location>
        <begin position="541"/>
        <end position="626"/>
    </location>
</feature>
<dbReference type="InterPro" id="IPR043153">
    <property type="entry name" value="DENN_C"/>
</dbReference>
<evidence type="ECO:0000313" key="3">
    <source>
        <dbReference type="EMBL" id="KAL3764408.1"/>
    </source>
</evidence>
<dbReference type="SMART" id="SM00799">
    <property type="entry name" value="DENN"/>
    <property type="match status" value="1"/>
</dbReference>
<gene>
    <name evidence="3" type="ORF">ACHAW5_001474</name>
</gene>
<dbReference type="Gene3D" id="1.25.40.90">
    <property type="match status" value="1"/>
</dbReference>
<protein>
    <recommendedName>
        <fullName evidence="2">UDENN domain-containing protein</fullName>
    </recommendedName>
</protein>
<dbReference type="Gene3D" id="3.40.50.11500">
    <property type="match status" value="1"/>
</dbReference>
<dbReference type="EMBL" id="JALLAZ020001774">
    <property type="protein sequence ID" value="KAL3764408.1"/>
    <property type="molecule type" value="Genomic_DNA"/>
</dbReference>